<organism evidence="1 2">
    <name type="scientific">Nepenthes gracilis</name>
    <name type="common">Slender pitcher plant</name>
    <dbReference type="NCBI Taxonomy" id="150966"/>
    <lineage>
        <taxon>Eukaryota</taxon>
        <taxon>Viridiplantae</taxon>
        <taxon>Streptophyta</taxon>
        <taxon>Embryophyta</taxon>
        <taxon>Tracheophyta</taxon>
        <taxon>Spermatophyta</taxon>
        <taxon>Magnoliopsida</taxon>
        <taxon>eudicotyledons</taxon>
        <taxon>Gunneridae</taxon>
        <taxon>Pentapetalae</taxon>
        <taxon>Caryophyllales</taxon>
        <taxon>Nepenthaceae</taxon>
        <taxon>Nepenthes</taxon>
    </lineage>
</organism>
<evidence type="ECO:0000313" key="1">
    <source>
        <dbReference type="EMBL" id="GMH07443.1"/>
    </source>
</evidence>
<accession>A0AAD3SAC0</accession>
<comment type="caution">
    <text evidence="1">The sequence shown here is derived from an EMBL/GenBank/DDBJ whole genome shotgun (WGS) entry which is preliminary data.</text>
</comment>
<keyword evidence="2" id="KW-1185">Reference proteome</keyword>
<name>A0AAD3SAC0_NEPGR</name>
<proteinExistence type="predicted"/>
<dbReference type="AlphaFoldDB" id="A0AAD3SAC0"/>
<dbReference type="EMBL" id="BSYO01000007">
    <property type="protein sequence ID" value="GMH07443.1"/>
    <property type="molecule type" value="Genomic_DNA"/>
</dbReference>
<gene>
    <name evidence="1" type="ORF">Nepgr_009283</name>
</gene>
<dbReference type="Proteomes" id="UP001279734">
    <property type="component" value="Unassembled WGS sequence"/>
</dbReference>
<reference evidence="1" key="1">
    <citation type="submission" date="2023-05" db="EMBL/GenBank/DDBJ databases">
        <title>Nepenthes gracilis genome sequencing.</title>
        <authorList>
            <person name="Fukushima K."/>
        </authorList>
    </citation>
    <scope>NUCLEOTIDE SEQUENCE</scope>
    <source>
        <strain evidence="1">SING2019-196</strain>
    </source>
</reference>
<protein>
    <submittedName>
        <fullName evidence="1">Uncharacterized protein</fullName>
    </submittedName>
</protein>
<evidence type="ECO:0000313" key="2">
    <source>
        <dbReference type="Proteomes" id="UP001279734"/>
    </source>
</evidence>
<sequence>MPYSAKHLSGDPTPTVWSIVAADTECELGSSCYIATLSVLRSCLHPISHGWSGRKVVMPLTLMTRGATSIFLVLPTGTEVQESKG</sequence>